<protein>
    <submittedName>
        <fullName evidence="2">Uncharacterized protein</fullName>
    </submittedName>
</protein>
<evidence type="ECO:0000313" key="2">
    <source>
        <dbReference type="EMBL" id="KAE9025414.1"/>
    </source>
</evidence>
<dbReference type="Proteomes" id="UP000429607">
    <property type="component" value="Unassembled WGS sequence"/>
</dbReference>
<dbReference type="OrthoDB" id="10296196at2759"/>
<accession>A0A6A3MAA8</accession>
<dbReference type="AlphaFoldDB" id="A0A6A3MAA8"/>
<evidence type="ECO:0000313" key="4">
    <source>
        <dbReference type="EMBL" id="KAE9334210.1"/>
    </source>
</evidence>
<keyword evidence="1" id="KW-0732">Signal</keyword>
<proteinExistence type="predicted"/>
<evidence type="ECO:0000313" key="3">
    <source>
        <dbReference type="EMBL" id="KAE9028226.1"/>
    </source>
</evidence>
<dbReference type="EMBL" id="QXFV01000739">
    <property type="protein sequence ID" value="KAE9028226.1"/>
    <property type="molecule type" value="Genomic_DNA"/>
</dbReference>
<dbReference type="EMBL" id="QXFU01000662">
    <property type="protein sequence ID" value="KAE9025414.1"/>
    <property type="molecule type" value="Genomic_DNA"/>
</dbReference>
<evidence type="ECO:0000313" key="7">
    <source>
        <dbReference type="Proteomes" id="UP000435112"/>
    </source>
</evidence>
<keyword evidence="6" id="KW-1185">Reference proteome</keyword>
<name>A0A6A3MAA8_9STRA</name>
<evidence type="ECO:0000313" key="5">
    <source>
        <dbReference type="Proteomes" id="UP000429607"/>
    </source>
</evidence>
<dbReference type="EMBL" id="QXFT01000867">
    <property type="protein sequence ID" value="KAE9334210.1"/>
    <property type="molecule type" value="Genomic_DNA"/>
</dbReference>
<organism evidence="2 7">
    <name type="scientific">Phytophthora rubi</name>
    <dbReference type="NCBI Taxonomy" id="129364"/>
    <lineage>
        <taxon>Eukaryota</taxon>
        <taxon>Sar</taxon>
        <taxon>Stramenopiles</taxon>
        <taxon>Oomycota</taxon>
        <taxon>Peronosporomycetes</taxon>
        <taxon>Peronosporales</taxon>
        <taxon>Peronosporaceae</taxon>
        <taxon>Phytophthora</taxon>
    </lineage>
</organism>
<comment type="caution">
    <text evidence="2">The sequence shown here is derived from an EMBL/GenBank/DDBJ whole genome shotgun (WGS) entry which is preliminary data.</text>
</comment>
<feature type="signal peptide" evidence="1">
    <location>
        <begin position="1"/>
        <end position="22"/>
    </location>
</feature>
<evidence type="ECO:0000256" key="1">
    <source>
        <dbReference type="SAM" id="SignalP"/>
    </source>
</evidence>
<evidence type="ECO:0000313" key="6">
    <source>
        <dbReference type="Proteomes" id="UP000434957"/>
    </source>
</evidence>
<dbReference type="Proteomes" id="UP000434957">
    <property type="component" value="Unassembled WGS sequence"/>
</dbReference>
<gene>
    <name evidence="3" type="ORF">PR001_g11785</name>
    <name evidence="2" type="ORF">PR002_g11205</name>
    <name evidence="4" type="ORF">PR003_g13632</name>
</gene>
<feature type="chain" id="PRO_5036380120" evidence="1">
    <location>
        <begin position="23"/>
        <end position="63"/>
    </location>
</feature>
<sequence>MRFLRFFKRFNLKFVYFCFVCATYGKPRINVTEGTTSMRPIYSKVSLTRNARKNPQGPYGGQK</sequence>
<dbReference type="Proteomes" id="UP000435112">
    <property type="component" value="Unassembled WGS sequence"/>
</dbReference>
<reference evidence="5 7" key="1">
    <citation type="submission" date="2018-09" db="EMBL/GenBank/DDBJ databases">
        <title>Genomic investigation of the strawberry pathogen Phytophthora fragariae indicates pathogenicity is determined by transcriptional variation in three key races.</title>
        <authorList>
            <person name="Adams T.M."/>
            <person name="Armitage A.D."/>
            <person name="Sobczyk M.K."/>
            <person name="Bates H.J."/>
            <person name="Dunwell J.M."/>
            <person name="Nellist C.F."/>
            <person name="Harrison R.J."/>
        </authorList>
    </citation>
    <scope>NUCLEOTIDE SEQUENCE [LARGE SCALE GENOMIC DNA]</scope>
    <source>
        <strain evidence="3 5">SCRP249</strain>
        <strain evidence="2 7">SCRP324</strain>
        <strain evidence="4 6">SCRP333</strain>
    </source>
</reference>